<dbReference type="NCBIfam" id="TIGR02123">
    <property type="entry name" value="TRAP_fused"/>
    <property type="match status" value="1"/>
</dbReference>
<keyword evidence="1" id="KW-0813">Transport</keyword>
<feature type="transmembrane region" description="Helical" evidence="2">
    <location>
        <begin position="12"/>
        <end position="35"/>
    </location>
</feature>
<feature type="transmembrane region" description="Helical" evidence="2">
    <location>
        <begin position="367"/>
        <end position="387"/>
    </location>
</feature>
<feature type="transmembrane region" description="Helical" evidence="2">
    <location>
        <begin position="104"/>
        <end position="122"/>
    </location>
</feature>
<dbReference type="GO" id="GO:0005886">
    <property type="term" value="C:plasma membrane"/>
    <property type="evidence" value="ECO:0007669"/>
    <property type="project" value="UniProtKB-SubCell"/>
</dbReference>
<name>A0A1G9EIE4_9GAMM</name>
<dbReference type="OrthoDB" id="9759894at2"/>
<gene>
    <name evidence="4" type="ORF">SAMN05192555_101125</name>
</gene>
<dbReference type="PANTHER" id="PTHR43849:SF2">
    <property type="entry name" value="BLL3936 PROTEIN"/>
    <property type="match status" value="1"/>
</dbReference>
<dbReference type="Pfam" id="PF06808">
    <property type="entry name" value="DctM"/>
    <property type="match status" value="1"/>
</dbReference>
<protein>
    <submittedName>
        <fullName evidence="4">TRAP transporter, 4TM/12TM fusion protein</fullName>
    </submittedName>
</protein>
<feature type="transmembrane region" description="Helical" evidence="2">
    <location>
        <begin position="568"/>
        <end position="587"/>
    </location>
</feature>
<feature type="transmembrane region" description="Helical" evidence="2">
    <location>
        <begin position="342"/>
        <end position="361"/>
    </location>
</feature>
<dbReference type="RefSeq" id="WP_089656548.1">
    <property type="nucleotide sequence ID" value="NZ_FNGH01000001.1"/>
</dbReference>
<dbReference type="GO" id="GO:0022857">
    <property type="term" value="F:transmembrane transporter activity"/>
    <property type="evidence" value="ECO:0007669"/>
    <property type="project" value="UniProtKB-UniRule"/>
</dbReference>
<keyword evidence="2" id="KW-0472">Membrane</keyword>
<evidence type="ECO:0000313" key="5">
    <source>
        <dbReference type="Proteomes" id="UP000199107"/>
    </source>
</evidence>
<sequence length="643" mass="67906">MTPKLLDEKRGYLNSANLILLLTLVMVATHLLQVFNYYLPSGQFKTLHLGMALVIIFTSAAGHSRHWLARLAYAGCFGIAAIAAGYVFLEYDGLITDRVFGPEPMDVVIGCLLIATCLVAAWQQWGLTIPLIGVIGLLYGYFGNSLPTQLLYHGGMGLERLVSYASIPNFQGVLGSLTELSAGTIFIFMVFAGLLKATGGIDFIMGFATKLAGNSRGGQAKIAVLASAFMGMISGSTVANIASTGTMTIPTMKRTGFKAPFAGAVEAVASTGGQMTPPVMGLTAFLMVGVTGLGYDQVILAAMIPAGLYYFYLILAVHLQAARDGLVPYQQNQAPTLPAKQLLARYGHLLMAIGVLVYLLVSRMPPSYAAAYGCLAIIVLELASSLLRQYRHPLKALGTAVTRLVDGLREGGFSGATIAVIVAVIGIFVEVLTATGFAQKLSYLMLSIADGSLGVLLLIAAVACLIFGLGLPTSAAYILVALLTAPALIDMGLSLMAAHMFVLYFAIFSALTPPVAVASLIAARIAEASYFTTAMQAVKIGLPGFFLPFLFVARPELLLLEGSLVDQLMVIAISLVALAALNVAMVGQGFIRTAWSVRLVLLIAATLTLVPGMMGTLIGCIAIIAILGYQFTLRDRHPITREA</sequence>
<evidence type="ECO:0000313" key="4">
    <source>
        <dbReference type="EMBL" id="SDK75912.1"/>
    </source>
</evidence>
<feature type="transmembrane region" description="Helical" evidence="2">
    <location>
        <begin position="443"/>
        <end position="469"/>
    </location>
</feature>
<feature type="transmembrane region" description="Helical" evidence="2">
    <location>
        <begin position="599"/>
        <end position="629"/>
    </location>
</feature>
<comment type="subcellular location">
    <subcellularLocation>
        <location evidence="1">Cell inner membrane</location>
        <topology evidence="1">Multi-pass membrane protein</topology>
    </subcellularLocation>
</comment>
<feature type="transmembrane region" description="Helical" evidence="2">
    <location>
        <begin position="129"/>
        <end position="152"/>
    </location>
</feature>
<dbReference type="Proteomes" id="UP000199107">
    <property type="component" value="Unassembled WGS sequence"/>
</dbReference>
<feature type="transmembrane region" description="Helical" evidence="2">
    <location>
        <begin position="298"/>
        <end position="321"/>
    </location>
</feature>
<keyword evidence="5" id="KW-1185">Reference proteome</keyword>
<feature type="transmembrane region" description="Helical" evidence="2">
    <location>
        <begin position="530"/>
        <end position="553"/>
    </location>
</feature>
<accession>A0A1G9EIE4</accession>
<keyword evidence="1" id="KW-0997">Cell inner membrane</keyword>
<feature type="transmembrane region" description="Helical" evidence="2">
    <location>
        <begin position="220"/>
        <end position="242"/>
    </location>
</feature>
<proteinExistence type="predicted"/>
<dbReference type="AlphaFoldDB" id="A0A1G9EIE4"/>
<feature type="transmembrane region" description="Helical" evidence="2">
    <location>
        <begin position="413"/>
        <end position="437"/>
    </location>
</feature>
<feature type="transmembrane region" description="Helical" evidence="2">
    <location>
        <begin position="476"/>
        <end position="495"/>
    </location>
</feature>
<comment type="function">
    <text evidence="1">Part of the tripartite ATP-independent periplasmic (TRAP) transport system.</text>
</comment>
<dbReference type="PANTHER" id="PTHR43849">
    <property type="entry name" value="BLL3936 PROTEIN"/>
    <property type="match status" value="1"/>
</dbReference>
<evidence type="ECO:0000256" key="1">
    <source>
        <dbReference type="RuleBase" id="RU369079"/>
    </source>
</evidence>
<feature type="domain" description="TRAP C4-dicarboxylate transport system permease DctM subunit" evidence="3">
    <location>
        <begin position="136"/>
        <end position="560"/>
    </location>
</feature>
<feature type="transmembrane region" description="Helical" evidence="2">
    <location>
        <begin position="501"/>
        <end position="523"/>
    </location>
</feature>
<keyword evidence="2" id="KW-1133">Transmembrane helix</keyword>
<dbReference type="InterPro" id="IPR011853">
    <property type="entry name" value="TRAP_DctM-Dct_fused"/>
</dbReference>
<feature type="transmembrane region" description="Helical" evidence="2">
    <location>
        <begin position="185"/>
        <end position="208"/>
    </location>
</feature>
<reference evidence="5" key="1">
    <citation type="submission" date="2016-10" db="EMBL/GenBank/DDBJ databases">
        <authorList>
            <person name="Varghese N."/>
            <person name="Submissions S."/>
        </authorList>
    </citation>
    <scope>NUCLEOTIDE SEQUENCE [LARGE SCALE GENOMIC DNA]</scope>
    <source>
        <strain evidence="5">AAP</strain>
    </source>
</reference>
<dbReference type="EMBL" id="FNGH01000001">
    <property type="protein sequence ID" value="SDK75912.1"/>
    <property type="molecule type" value="Genomic_DNA"/>
</dbReference>
<dbReference type="InterPro" id="IPR010656">
    <property type="entry name" value="DctM"/>
</dbReference>
<feature type="transmembrane region" description="Helical" evidence="2">
    <location>
        <begin position="47"/>
        <end position="64"/>
    </location>
</feature>
<feature type="transmembrane region" description="Helical" evidence="2">
    <location>
        <begin position="71"/>
        <end position="89"/>
    </location>
</feature>
<keyword evidence="2" id="KW-0812">Transmembrane</keyword>
<evidence type="ECO:0000256" key="2">
    <source>
        <dbReference type="SAM" id="Phobius"/>
    </source>
</evidence>
<keyword evidence="1" id="KW-1003">Cell membrane</keyword>
<dbReference type="STRING" id="48727.SAMN05192555_101125"/>
<organism evidence="4 5">
    <name type="scientific">Franzmannia pantelleriensis</name>
    <dbReference type="NCBI Taxonomy" id="48727"/>
    <lineage>
        <taxon>Bacteria</taxon>
        <taxon>Pseudomonadati</taxon>
        <taxon>Pseudomonadota</taxon>
        <taxon>Gammaproteobacteria</taxon>
        <taxon>Oceanospirillales</taxon>
        <taxon>Halomonadaceae</taxon>
        <taxon>Franzmannia</taxon>
    </lineage>
</organism>
<evidence type="ECO:0000259" key="3">
    <source>
        <dbReference type="Pfam" id="PF06808"/>
    </source>
</evidence>